<keyword evidence="10" id="KW-1185">Reference proteome</keyword>
<dbReference type="SUPFAM" id="SSF161098">
    <property type="entry name" value="MetI-like"/>
    <property type="match status" value="1"/>
</dbReference>
<protein>
    <submittedName>
        <fullName evidence="9">ABC transporter permease subunit</fullName>
    </submittedName>
</protein>
<feature type="transmembrane region" description="Helical" evidence="7">
    <location>
        <begin position="21"/>
        <end position="42"/>
    </location>
</feature>
<dbReference type="InterPro" id="IPR000515">
    <property type="entry name" value="MetI-like"/>
</dbReference>
<evidence type="ECO:0000256" key="4">
    <source>
        <dbReference type="ARBA" id="ARBA00022692"/>
    </source>
</evidence>
<feature type="transmembrane region" description="Helical" evidence="7">
    <location>
        <begin position="233"/>
        <end position="251"/>
    </location>
</feature>
<evidence type="ECO:0000313" key="10">
    <source>
        <dbReference type="Proteomes" id="UP000776983"/>
    </source>
</evidence>
<accession>A0ABS8CDT3</accession>
<keyword evidence="6 7" id="KW-0472">Membrane</keyword>
<evidence type="ECO:0000256" key="6">
    <source>
        <dbReference type="ARBA" id="ARBA00023136"/>
    </source>
</evidence>
<evidence type="ECO:0000259" key="8">
    <source>
        <dbReference type="PROSITE" id="PS50928"/>
    </source>
</evidence>
<dbReference type="Proteomes" id="UP000776983">
    <property type="component" value="Unassembled WGS sequence"/>
</dbReference>
<organism evidence="9 10">
    <name type="scientific">Mesopusillimonas faecipullorum</name>
    <dbReference type="NCBI Taxonomy" id="2755040"/>
    <lineage>
        <taxon>Bacteria</taxon>
        <taxon>Pseudomonadati</taxon>
        <taxon>Pseudomonadota</taxon>
        <taxon>Betaproteobacteria</taxon>
        <taxon>Burkholderiales</taxon>
        <taxon>Alcaligenaceae</taxon>
        <taxon>Mesopusillimonas</taxon>
    </lineage>
</organism>
<evidence type="ECO:0000256" key="7">
    <source>
        <dbReference type="RuleBase" id="RU363032"/>
    </source>
</evidence>
<evidence type="ECO:0000256" key="5">
    <source>
        <dbReference type="ARBA" id="ARBA00022989"/>
    </source>
</evidence>
<dbReference type="Gene3D" id="1.10.3720.10">
    <property type="entry name" value="MetI-like"/>
    <property type="match status" value="1"/>
</dbReference>
<gene>
    <name evidence="9" type="ORF">H0484_10630</name>
</gene>
<evidence type="ECO:0000256" key="1">
    <source>
        <dbReference type="ARBA" id="ARBA00004651"/>
    </source>
</evidence>
<keyword evidence="2 7" id="KW-0813">Transport</keyword>
<feature type="transmembrane region" description="Helical" evidence="7">
    <location>
        <begin position="180"/>
        <end position="201"/>
    </location>
</feature>
<keyword evidence="3" id="KW-1003">Cell membrane</keyword>
<evidence type="ECO:0000256" key="3">
    <source>
        <dbReference type="ARBA" id="ARBA00022475"/>
    </source>
</evidence>
<comment type="similarity">
    <text evidence="7">Belongs to the binding-protein-dependent transport system permease family.</text>
</comment>
<comment type="subcellular location">
    <subcellularLocation>
        <location evidence="1 7">Cell membrane</location>
        <topology evidence="1 7">Multi-pass membrane protein</topology>
    </subcellularLocation>
</comment>
<dbReference type="EMBL" id="JACDXW010000005">
    <property type="protein sequence ID" value="MCB5364201.1"/>
    <property type="molecule type" value="Genomic_DNA"/>
</dbReference>
<dbReference type="InterPro" id="IPR035906">
    <property type="entry name" value="MetI-like_sf"/>
</dbReference>
<keyword evidence="5 7" id="KW-1133">Transmembrane helix</keyword>
<dbReference type="RefSeq" id="WP_226954625.1">
    <property type="nucleotide sequence ID" value="NZ_JACDXW010000005.1"/>
</dbReference>
<dbReference type="PANTHER" id="PTHR30151:SF0">
    <property type="entry name" value="ABC TRANSPORTER PERMEASE PROTEIN MJ0413-RELATED"/>
    <property type="match status" value="1"/>
</dbReference>
<name>A0ABS8CDT3_9BURK</name>
<feature type="transmembrane region" description="Helical" evidence="7">
    <location>
        <begin position="108"/>
        <end position="128"/>
    </location>
</feature>
<keyword evidence="4 7" id="KW-0812">Transmembrane</keyword>
<feature type="domain" description="ABC transmembrane type-1" evidence="8">
    <location>
        <begin position="70"/>
        <end position="255"/>
    </location>
</feature>
<comment type="caution">
    <text evidence="9">The sequence shown here is derived from an EMBL/GenBank/DDBJ whole genome shotgun (WGS) entry which is preliminary data.</text>
</comment>
<proteinExistence type="inferred from homology"/>
<feature type="transmembrane region" description="Helical" evidence="7">
    <location>
        <begin position="134"/>
        <end position="152"/>
    </location>
</feature>
<evidence type="ECO:0000256" key="2">
    <source>
        <dbReference type="ARBA" id="ARBA00022448"/>
    </source>
</evidence>
<evidence type="ECO:0000313" key="9">
    <source>
        <dbReference type="EMBL" id="MCB5364201.1"/>
    </source>
</evidence>
<dbReference type="PROSITE" id="PS50928">
    <property type="entry name" value="ABC_TM1"/>
    <property type="match status" value="1"/>
</dbReference>
<dbReference type="CDD" id="cd06261">
    <property type="entry name" value="TM_PBP2"/>
    <property type="match status" value="1"/>
</dbReference>
<sequence length="267" mass="28593">MTRANRLHQGVTTVATYLWSGWGAITSLLLFCALWELGATLYGELILPGPLATFVQLQHMMSDGPALPELVISARRALYGLGLALAAGTILGLLAGRSLTAAMVSRPLVTLLLGMPPIAWLVLAMLWFGMGDATPVFTVLVACFPIAFAGAMQGARTLDNYLGEVGRVFGLSGPMMLTDIYLPHIASYLFPAWITALGSAWKVVIMAELLTTADGVGAAMAVSRAQLDTTTSMAWIVAVLGLLLAFEYLVLEPLKRHIERWRTESGS</sequence>
<reference evidence="9 10" key="1">
    <citation type="submission" date="2020-07" db="EMBL/GenBank/DDBJ databases">
        <title>Pusillimonas sp. nov., isolated from poultry manure in Taiwan.</title>
        <authorList>
            <person name="Lin S.-Y."/>
            <person name="Tang Y.-S."/>
            <person name="Young C.-C."/>
        </authorList>
    </citation>
    <scope>NUCLEOTIDE SEQUENCE [LARGE SCALE GENOMIC DNA]</scope>
    <source>
        <strain evidence="9 10">CC-YST705</strain>
    </source>
</reference>
<feature type="transmembrane region" description="Helical" evidence="7">
    <location>
        <begin position="77"/>
        <end position="96"/>
    </location>
</feature>
<dbReference type="Pfam" id="PF00528">
    <property type="entry name" value="BPD_transp_1"/>
    <property type="match status" value="1"/>
</dbReference>
<dbReference type="PANTHER" id="PTHR30151">
    <property type="entry name" value="ALKANE SULFONATE ABC TRANSPORTER-RELATED, MEMBRANE SUBUNIT"/>
    <property type="match status" value="1"/>
</dbReference>